<dbReference type="AlphaFoldDB" id="A0A6J7E999"/>
<keyword evidence="1" id="KW-1133">Transmembrane helix</keyword>
<feature type="transmembrane region" description="Helical" evidence="1">
    <location>
        <begin position="156"/>
        <end position="175"/>
    </location>
</feature>
<feature type="transmembrane region" description="Helical" evidence="1">
    <location>
        <begin position="181"/>
        <end position="200"/>
    </location>
</feature>
<sequence length="251" mass="27438">MTLATPALLLNPFGASSDAGRSSAFLVLAAFILSFLFIRTSARMIRAEVSWWPGNVETESGLHLHHLVWGISLMVIAGFLGFAFEGDKPWAQIVAIFFGIGAGLTLDEFALWVHLDDVYWSDQGRISLDAVVLVASFMALVVLGTKPFGLDEASSVIGTSVVVLQALVLATVAFLKGRIGLGIVAIFIPLSGIWASCRMAKARSPWARRFYGEEKIARAQRRFPPDRRSVRVRERFFDLIGGRTEPADGQV</sequence>
<feature type="transmembrane region" description="Helical" evidence="1">
    <location>
        <begin position="90"/>
        <end position="106"/>
    </location>
</feature>
<feature type="transmembrane region" description="Helical" evidence="1">
    <location>
        <begin position="24"/>
        <end position="42"/>
    </location>
</feature>
<dbReference type="EMBL" id="CAFBLQ010000150">
    <property type="protein sequence ID" value="CAB4879697.1"/>
    <property type="molecule type" value="Genomic_DNA"/>
</dbReference>
<gene>
    <name evidence="2" type="ORF">UFOPK3423_01239</name>
</gene>
<feature type="transmembrane region" description="Helical" evidence="1">
    <location>
        <begin position="62"/>
        <end position="83"/>
    </location>
</feature>
<keyword evidence="1" id="KW-0472">Membrane</keyword>
<reference evidence="2" key="1">
    <citation type="submission" date="2020-05" db="EMBL/GenBank/DDBJ databases">
        <authorList>
            <person name="Chiriac C."/>
            <person name="Salcher M."/>
            <person name="Ghai R."/>
            <person name="Kavagutti S V."/>
        </authorList>
    </citation>
    <scope>NUCLEOTIDE SEQUENCE</scope>
</reference>
<protein>
    <submittedName>
        <fullName evidence="2">Unannotated protein</fullName>
    </submittedName>
</protein>
<feature type="transmembrane region" description="Helical" evidence="1">
    <location>
        <begin position="126"/>
        <end position="144"/>
    </location>
</feature>
<evidence type="ECO:0000256" key="1">
    <source>
        <dbReference type="SAM" id="Phobius"/>
    </source>
</evidence>
<evidence type="ECO:0000313" key="2">
    <source>
        <dbReference type="EMBL" id="CAB4879697.1"/>
    </source>
</evidence>
<proteinExistence type="predicted"/>
<organism evidence="2">
    <name type="scientific">freshwater metagenome</name>
    <dbReference type="NCBI Taxonomy" id="449393"/>
    <lineage>
        <taxon>unclassified sequences</taxon>
        <taxon>metagenomes</taxon>
        <taxon>ecological metagenomes</taxon>
    </lineage>
</organism>
<accession>A0A6J7E999</accession>
<name>A0A6J7E999_9ZZZZ</name>
<keyword evidence="1" id="KW-0812">Transmembrane</keyword>